<proteinExistence type="predicted"/>
<dbReference type="AlphaFoldDB" id="A0AAF0BGW5"/>
<sequence>MLFSEFANVLFKHYSGSFNRAEFLLDLFDNIIRDPSTTDEQILYDNEELNPFDKFKIDTLERYVSGSRLISKRNANKVISLIDADKFARYINQLNWNNQAKINEDFSDMVPNFNADDNLGYACADLFIQILNDISDGNEHSCQRHEPNTSEASENKLTSYPAASIRYSPDSGKLHIDEIEINIPKEIEPPENIDSQETTYINELLCAYSDAMNEETINISDIDSLPLRYKRNFSEQRINYFSAKRIEKFVCEAFFEGDKHVTLWKDDTLSYISDTLWDDYENGYKRLSSVMQKVVDCSTTSIVDTLHNLLGPKEKKGVCHLLVIDKQIRWVDEND</sequence>
<reference evidence="2" key="1">
    <citation type="submission" date="2023-01" db="EMBL/GenBank/DDBJ databases">
        <title>Oxazolidinone resistance genes in florfenicol resistant enterococci from beef cattle and veal calves at slaughter.</title>
        <authorList>
            <person name="Biggel M."/>
        </authorList>
    </citation>
    <scope>NUCLEOTIDE SEQUENCE</scope>
    <source>
        <strain evidence="2">K204-1</strain>
    </source>
</reference>
<protein>
    <recommendedName>
        <fullName evidence="1">ABC-three component systems C-terminal domain-containing protein</fullName>
    </recommendedName>
</protein>
<evidence type="ECO:0000259" key="1">
    <source>
        <dbReference type="Pfam" id="PF20282"/>
    </source>
</evidence>
<gene>
    <name evidence="2" type="ORF">PML95_04345</name>
</gene>
<dbReference type="RefSeq" id="WP_272163680.1">
    <property type="nucleotide sequence ID" value="NZ_CP116507.1"/>
</dbReference>
<evidence type="ECO:0000313" key="3">
    <source>
        <dbReference type="Proteomes" id="UP001179600"/>
    </source>
</evidence>
<name>A0AAF0BGW5_9ENTE</name>
<dbReference type="Pfam" id="PF20282">
    <property type="entry name" value="CTD6"/>
    <property type="match status" value="1"/>
</dbReference>
<organism evidence="2 3">
    <name type="scientific">Vagococcus lutrae</name>
    <dbReference type="NCBI Taxonomy" id="81947"/>
    <lineage>
        <taxon>Bacteria</taxon>
        <taxon>Bacillati</taxon>
        <taxon>Bacillota</taxon>
        <taxon>Bacilli</taxon>
        <taxon>Lactobacillales</taxon>
        <taxon>Enterococcaceae</taxon>
        <taxon>Vagococcus</taxon>
    </lineage>
</organism>
<accession>A0AAF0BGW5</accession>
<dbReference type="Proteomes" id="UP001179600">
    <property type="component" value="Chromosome"/>
</dbReference>
<feature type="domain" description="ABC-three component systems C-terminal" evidence="1">
    <location>
        <begin position="197"/>
        <end position="330"/>
    </location>
</feature>
<dbReference type="InterPro" id="IPR046914">
    <property type="entry name" value="ABC-3C_CTD6"/>
</dbReference>
<dbReference type="EMBL" id="CP116507">
    <property type="protein sequence ID" value="WCG23464.1"/>
    <property type="molecule type" value="Genomic_DNA"/>
</dbReference>
<evidence type="ECO:0000313" key="2">
    <source>
        <dbReference type="EMBL" id="WCG23464.1"/>
    </source>
</evidence>